<feature type="domain" description="Cytochrome C Planctomycete-type" evidence="6">
    <location>
        <begin position="41"/>
        <end position="88"/>
    </location>
</feature>
<dbReference type="InterPro" id="IPR013039">
    <property type="entry name" value="DUF1588"/>
</dbReference>
<dbReference type="Pfam" id="PF07627">
    <property type="entry name" value="PSCyt3"/>
    <property type="match status" value="1"/>
</dbReference>
<feature type="signal peptide" evidence="1">
    <location>
        <begin position="1"/>
        <end position="27"/>
    </location>
</feature>
<gene>
    <name evidence="8" type="ORF">Q31a_18030</name>
</gene>
<keyword evidence="1" id="KW-0732">Signal</keyword>
<reference evidence="8 9" key="1">
    <citation type="submission" date="2019-02" db="EMBL/GenBank/DDBJ databases">
        <title>Deep-cultivation of Planctomycetes and their phenomic and genomic characterization uncovers novel biology.</title>
        <authorList>
            <person name="Wiegand S."/>
            <person name="Jogler M."/>
            <person name="Boedeker C."/>
            <person name="Pinto D."/>
            <person name="Vollmers J."/>
            <person name="Rivas-Marin E."/>
            <person name="Kohn T."/>
            <person name="Peeters S.H."/>
            <person name="Heuer A."/>
            <person name="Rast P."/>
            <person name="Oberbeckmann S."/>
            <person name="Bunk B."/>
            <person name="Jeske O."/>
            <person name="Meyerdierks A."/>
            <person name="Storesund J.E."/>
            <person name="Kallscheuer N."/>
            <person name="Luecker S."/>
            <person name="Lage O.M."/>
            <person name="Pohl T."/>
            <person name="Merkel B.J."/>
            <person name="Hornburger P."/>
            <person name="Mueller R.-W."/>
            <person name="Bruemmer F."/>
            <person name="Labrenz M."/>
            <person name="Spormann A.M."/>
            <person name="Op den Camp H."/>
            <person name="Overmann J."/>
            <person name="Amann R."/>
            <person name="Jetten M.S.M."/>
            <person name="Mascher T."/>
            <person name="Medema M.H."/>
            <person name="Devos D.P."/>
            <person name="Kaster A.-K."/>
            <person name="Ovreas L."/>
            <person name="Rohde M."/>
            <person name="Galperin M.Y."/>
            <person name="Jogler C."/>
        </authorList>
    </citation>
    <scope>NUCLEOTIDE SEQUENCE [LARGE SCALE GENOMIC DNA]</scope>
    <source>
        <strain evidence="8 9">Q31a</strain>
    </source>
</reference>
<evidence type="ECO:0000313" key="8">
    <source>
        <dbReference type="EMBL" id="QDV23504.1"/>
    </source>
</evidence>
<dbReference type="InterPro" id="IPR011478">
    <property type="entry name" value="DUF1585"/>
</dbReference>
<organism evidence="8 9">
    <name type="scientific">Aureliella helgolandensis</name>
    <dbReference type="NCBI Taxonomy" id="2527968"/>
    <lineage>
        <taxon>Bacteria</taxon>
        <taxon>Pseudomonadati</taxon>
        <taxon>Planctomycetota</taxon>
        <taxon>Planctomycetia</taxon>
        <taxon>Pirellulales</taxon>
        <taxon>Pirellulaceae</taxon>
        <taxon>Aureliella</taxon>
    </lineage>
</organism>
<feature type="domain" description="DUF1595" evidence="7">
    <location>
        <begin position="403"/>
        <end position="459"/>
    </location>
</feature>
<evidence type="ECO:0000259" key="2">
    <source>
        <dbReference type="Pfam" id="PF07624"/>
    </source>
</evidence>
<dbReference type="Pfam" id="PF07626">
    <property type="entry name" value="PSD3"/>
    <property type="match status" value="1"/>
</dbReference>
<dbReference type="RefSeq" id="WP_231691120.1">
    <property type="nucleotide sequence ID" value="NZ_CP036298.1"/>
</dbReference>
<proteinExistence type="predicted"/>
<sequence length="803" mass="89695" precursor="true">MPSACRFMLPLALAVYPILGELAAVWAAAPIPTVEFLQEHCYDCHAGEGAEAGLDLQQLPPDLTAADATSRWTRIYDRVRSGEMPPADYGSVEQDQAELFLISTEQWIATTLHEQHRAAGRVPARRLTNHQLELTLQDLLGIDIPLQSHMPEPARTGHFSTLAEYQSMSHYDLEQHLAIVDLALDEAFRRALSLDDYWMRELTAQQISRTRARTREPEYIDGAAVVWSSGLAFYGRVPATTAKVDGWYRFRFEVSSLNKPNEHGVWCTVRSGACVSSSPLMSWVASFEAEETPREVTVEAWLPAGHMLEIRPGDRTLKLAKFAGGQAANGEGGKQNVPGIKLGGMVVERIHRHADDPQVRKALFGDLVVKPGKPGKPGKTNSAGVVRLPTSDHAEVLQIASPLLFEFAQRAFRRAVNAEDLLLYEQIFETTYAKSDFVAALRASYRAILCSARFLYLQELPGRLDDYAIANRLSYFLWSSMPDSTLMELAAAGELQNPQILRQQVRRMLATPRGQDFIVNFAREWLELGDIGFTEPDPRMYKTFDPIVQDSMLRETHAFLQELLEQDLDVRSLVDSDFTFLDSRLARFYNIPDVQHDHLRRIELLPQYHRGGLMAQGAVLKVTANGTNTSPVLRGVWIANRLLGNTIPPPPASVPAIEPDIRGATTIREQLAQHRDHAECASCHRKIDPPGFALENFDPAGGWREFYPRQGRSKKGPKVDPSYVTAEGEPFDDFEAFRRIISRDPIPVARNLARQFLTYGSGAPVSFADRAAVEGIVQDASQHDYGMRSILEAVVCSEPFLTK</sequence>
<dbReference type="InterPro" id="IPR013042">
    <property type="entry name" value="DUF1592"/>
</dbReference>
<feature type="domain" description="DUF1585" evidence="2">
    <location>
        <begin position="727"/>
        <end position="800"/>
    </location>
</feature>
<feature type="domain" description="DUF1587" evidence="3">
    <location>
        <begin position="125"/>
        <end position="188"/>
    </location>
</feature>
<dbReference type="AlphaFoldDB" id="A0A518G4I4"/>
<accession>A0A518G4I4</accession>
<dbReference type="Proteomes" id="UP000318017">
    <property type="component" value="Chromosome"/>
</dbReference>
<feature type="domain" description="DUF1592" evidence="5">
    <location>
        <begin position="464"/>
        <end position="591"/>
    </location>
</feature>
<name>A0A518G4I4_9BACT</name>
<dbReference type="InterPro" id="IPR013043">
    <property type="entry name" value="DUF1595"/>
</dbReference>
<dbReference type="EMBL" id="CP036298">
    <property type="protein sequence ID" value="QDV23504.1"/>
    <property type="molecule type" value="Genomic_DNA"/>
</dbReference>
<feature type="domain" description="DUF1588" evidence="4">
    <location>
        <begin position="610"/>
        <end position="705"/>
    </location>
</feature>
<protein>
    <submittedName>
        <fullName evidence="8">Planctomycete cytochrome C</fullName>
    </submittedName>
</protein>
<dbReference type="KEGG" id="ahel:Q31a_18030"/>
<evidence type="ECO:0000259" key="7">
    <source>
        <dbReference type="Pfam" id="PF07637"/>
    </source>
</evidence>
<dbReference type="Pfam" id="PF07635">
    <property type="entry name" value="PSCyt1"/>
    <property type="match status" value="1"/>
</dbReference>
<evidence type="ECO:0000313" key="9">
    <source>
        <dbReference type="Proteomes" id="UP000318017"/>
    </source>
</evidence>
<dbReference type="Pfam" id="PF07631">
    <property type="entry name" value="PSD4"/>
    <property type="match status" value="1"/>
</dbReference>
<dbReference type="InterPro" id="IPR011429">
    <property type="entry name" value="Cyt_c_Planctomycete-type"/>
</dbReference>
<evidence type="ECO:0000259" key="6">
    <source>
        <dbReference type="Pfam" id="PF07635"/>
    </source>
</evidence>
<keyword evidence="9" id="KW-1185">Reference proteome</keyword>
<evidence type="ECO:0000256" key="1">
    <source>
        <dbReference type="SAM" id="SignalP"/>
    </source>
</evidence>
<evidence type="ECO:0000259" key="4">
    <source>
        <dbReference type="Pfam" id="PF07627"/>
    </source>
</evidence>
<evidence type="ECO:0000259" key="3">
    <source>
        <dbReference type="Pfam" id="PF07626"/>
    </source>
</evidence>
<evidence type="ECO:0000259" key="5">
    <source>
        <dbReference type="Pfam" id="PF07631"/>
    </source>
</evidence>
<dbReference type="InterPro" id="IPR013036">
    <property type="entry name" value="DUF1587"/>
</dbReference>
<dbReference type="Pfam" id="PF07624">
    <property type="entry name" value="PSD2"/>
    <property type="match status" value="1"/>
</dbReference>
<dbReference type="Pfam" id="PF07637">
    <property type="entry name" value="PSD5"/>
    <property type="match status" value="1"/>
</dbReference>
<feature type="chain" id="PRO_5022008241" evidence="1">
    <location>
        <begin position="28"/>
        <end position="803"/>
    </location>
</feature>